<dbReference type="SMART" id="SM00327">
    <property type="entry name" value="VWA"/>
    <property type="match status" value="1"/>
</dbReference>
<proteinExistence type="predicted"/>
<dbReference type="Proteomes" id="UP000077271">
    <property type="component" value="Unassembled WGS sequence"/>
</dbReference>
<dbReference type="RefSeq" id="WP_063975636.1">
    <property type="nucleotide sequence ID" value="NZ_LQWZ01000037.1"/>
</dbReference>
<dbReference type="PROSITE" id="PS50234">
    <property type="entry name" value="VWFA"/>
    <property type="match status" value="1"/>
</dbReference>
<evidence type="ECO:0000256" key="1">
    <source>
        <dbReference type="SAM" id="MobiDB-lite"/>
    </source>
</evidence>
<feature type="domain" description="VWFA" evidence="2">
    <location>
        <begin position="434"/>
        <end position="627"/>
    </location>
</feature>
<dbReference type="InterPro" id="IPR002035">
    <property type="entry name" value="VWF_A"/>
</dbReference>
<dbReference type="InterPro" id="IPR025861">
    <property type="entry name" value="CobT_VWA_dom"/>
</dbReference>
<dbReference type="PANTHER" id="PTHR41248:SF1">
    <property type="entry name" value="NORD PROTEIN"/>
    <property type="match status" value="1"/>
</dbReference>
<accession>A0A177KIC3</accession>
<dbReference type="AlphaFoldDB" id="A0A177KIC3"/>
<evidence type="ECO:0000259" key="2">
    <source>
        <dbReference type="PROSITE" id="PS50234"/>
    </source>
</evidence>
<comment type="caution">
    <text evidence="3">The sequence shown here is derived from an EMBL/GenBank/DDBJ whole genome shotgun (WGS) entry which is preliminary data.</text>
</comment>
<sequence>MERFIQFNDETVNSAFWMELSDLAAAIANDTNMKVEFGPLAYLQYEPAILYVSHFWQHRVKQEEIDGMKSDVYLRALGTKSFTNAEDIQPFIEKKQSSFARQLFALAEDVRIEPLCVQSRPGTKRAFETRKSVMRRYHNGQLTVNIAKGFYTDAVYNALYLLWQAYSPFEWPQISPIIDGAIPFIDRTARLLFDAQSTADVIRLVTDISEVINDLDVRDMVNEYSHLPEYQQEESDTAVDPGRRRDPLANDDKQDEKENEQFDEPFSTWHRESEETRGTFMQFDLEQGAKTPMMGNMVREGDEGDAALASVQGQSKKASREQYNRLLVERRAAAEQSDDTRYGKENKGAKALFESPRVPSYEEREQYRLLKEETAPAVRKLKRMIEKSIEKKKTSPRTNLLTGRLDRHLIRFYTDNNPRLFYKKQEPSREIDAAFFLLIDSSASMYDKMDEVKKSTVLFHETLKSLRVPHEITGFWEDTATLSAAVKPNYFLTVVPFERSYQSESGPQICQLRSEEDNRDGFALRIAIEKMERRSEQRKFLIVFSDGEPSAADYDKNGVLDTHEAVLLARKKGLTVFNLFIGDEALDEARQQTMKTIYGNGSIIVPDVSELPAVLTPILKKLLFESI</sequence>
<reference evidence="3 4" key="1">
    <citation type="submission" date="2016-01" db="EMBL/GenBank/DDBJ databases">
        <title>Investigation of taxonomic status of Bacillus aminovorans.</title>
        <authorList>
            <person name="Verma A."/>
            <person name="Pal Y."/>
            <person name="Krishnamurthi S."/>
        </authorList>
    </citation>
    <scope>NUCLEOTIDE SEQUENCE [LARGE SCALE GENOMIC DNA]</scope>
    <source>
        <strain evidence="3 4">DSM 4337</strain>
    </source>
</reference>
<dbReference type="PANTHER" id="PTHR41248">
    <property type="entry name" value="NORD PROTEIN"/>
    <property type="match status" value="1"/>
</dbReference>
<organism evidence="3 4">
    <name type="scientific">Domibacillus aminovorans</name>
    <dbReference type="NCBI Taxonomy" id="29332"/>
    <lineage>
        <taxon>Bacteria</taxon>
        <taxon>Bacillati</taxon>
        <taxon>Bacillota</taxon>
        <taxon>Bacilli</taxon>
        <taxon>Bacillales</taxon>
        <taxon>Bacillaceae</taxon>
        <taxon>Domibacillus</taxon>
    </lineage>
</organism>
<dbReference type="Pfam" id="PF11775">
    <property type="entry name" value="CobT_C"/>
    <property type="match status" value="1"/>
</dbReference>
<dbReference type="Gene3D" id="3.40.50.410">
    <property type="entry name" value="von Willebrand factor, type A domain"/>
    <property type="match status" value="1"/>
</dbReference>
<evidence type="ECO:0000313" key="3">
    <source>
        <dbReference type="EMBL" id="OAH52864.1"/>
    </source>
</evidence>
<dbReference type="OrthoDB" id="2370292at2"/>
<dbReference type="EMBL" id="LQWZ01000037">
    <property type="protein sequence ID" value="OAH52864.1"/>
    <property type="molecule type" value="Genomic_DNA"/>
</dbReference>
<dbReference type="InterPro" id="IPR051928">
    <property type="entry name" value="NorD/CobT"/>
</dbReference>
<gene>
    <name evidence="3" type="ORF">AWH48_13720</name>
</gene>
<feature type="region of interest" description="Disordered" evidence="1">
    <location>
        <begin position="226"/>
        <end position="275"/>
    </location>
</feature>
<evidence type="ECO:0000313" key="4">
    <source>
        <dbReference type="Proteomes" id="UP000077271"/>
    </source>
</evidence>
<dbReference type="SUPFAM" id="SSF53300">
    <property type="entry name" value="vWA-like"/>
    <property type="match status" value="1"/>
</dbReference>
<dbReference type="InterPro" id="IPR036465">
    <property type="entry name" value="vWFA_dom_sf"/>
</dbReference>
<protein>
    <recommendedName>
        <fullName evidence="2">VWFA domain-containing protein</fullName>
    </recommendedName>
</protein>
<feature type="compositionally biased region" description="Basic and acidic residues" evidence="1">
    <location>
        <begin position="241"/>
        <end position="260"/>
    </location>
</feature>
<dbReference type="CDD" id="cd01454">
    <property type="entry name" value="vWA_norD_type"/>
    <property type="match status" value="1"/>
</dbReference>
<name>A0A177KIC3_9BACI</name>